<name>A0A327R3I4_9BACT</name>
<dbReference type="NCBIfam" id="TIGR00696">
    <property type="entry name" value="wecG_tagA_cpsF"/>
    <property type="match status" value="1"/>
</dbReference>
<dbReference type="Pfam" id="PF03808">
    <property type="entry name" value="Glyco_tran_WecG"/>
    <property type="match status" value="1"/>
</dbReference>
<dbReference type="OrthoDB" id="9771846at2"/>
<dbReference type="RefSeq" id="WP_111595670.1">
    <property type="nucleotide sequence ID" value="NZ_QLLL01000001.1"/>
</dbReference>
<keyword evidence="1" id="KW-0328">Glycosyltransferase</keyword>
<protein>
    <submittedName>
        <fullName evidence="3">N-acetylglucosaminyldiphosphoundecaprenol N-acetyl-beta-D-mannosaminyltransferase</fullName>
    </submittedName>
</protein>
<evidence type="ECO:0000313" key="3">
    <source>
        <dbReference type="EMBL" id="RAJ10522.1"/>
    </source>
</evidence>
<evidence type="ECO:0000256" key="1">
    <source>
        <dbReference type="ARBA" id="ARBA00022676"/>
    </source>
</evidence>
<organism evidence="3 4">
    <name type="scientific">Chitinophaga skermanii</name>
    <dbReference type="NCBI Taxonomy" id="331697"/>
    <lineage>
        <taxon>Bacteria</taxon>
        <taxon>Pseudomonadati</taxon>
        <taxon>Bacteroidota</taxon>
        <taxon>Chitinophagia</taxon>
        <taxon>Chitinophagales</taxon>
        <taxon>Chitinophagaceae</taxon>
        <taxon>Chitinophaga</taxon>
    </lineage>
</organism>
<dbReference type="GO" id="GO:0016758">
    <property type="term" value="F:hexosyltransferase activity"/>
    <property type="evidence" value="ECO:0007669"/>
    <property type="project" value="TreeGrafter"/>
</dbReference>
<keyword evidence="4" id="KW-1185">Reference proteome</keyword>
<dbReference type="CDD" id="cd06533">
    <property type="entry name" value="Glyco_transf_WecG_TagA"/>
    <property type="match status" value="1"/>
</dbReference>
<evidence type="ECO:0000256" key="2">
    <source>
        <dbReference type="ARBA" id="ARBA00022679"/>
    </source>
</evidence>
<reference evidence="3 4" key="1">
    <citation type="submission" date="2018-06" db="EMBL/GenBank/DDBJ databases">
        <title>Genomic Encyclopedia of Archaeal and Bacterial Type Strains, Phase II (KMG-II): from individual species to whole genera.</title>
        <authorList>
            <person name="Goeker M."/>
        </authorList>
    </citation>
    <scope>NUCLEOTIDE SEQUENCE [LARGE SCALE GENOMIC DNA]</scope>
    <source>
        <strain evidence="3 4">DSM 23857</strain>
    </source>
</reference>
<sequence>MHHTDKVEIMGCPCYCFESEEAAFLQVQDIIMAKNGGYSVAINAEKVMLYERNEKFRDIIANSVLPSPDGAGAVLGMKLLHKKKSIKLDLPRLILKIADANKLRLFVLGAQEEVNATASENIRKLFPNINIVARRNGFFKEDKEIADLVAQFQPDIVIMALGSPKQENLAAYLKAFAPSAFFVGCGGALDILAGKVERAPAFYINNNLEWFYRLASQPSRIKRQKVLPVFFFKLMFTVMKKKLKLQ</sequence>
<dbReference type="PANTHER" id="PTHR34136">
    <property type="match status" value="1"/>
</dbReference>
<evidence type="ECO:0000313" key="4">
    <source>
        <dbReference type="Proteomes" id="UP000249547"/>
    </source>
</evidence>
<gene>
    <name evidence="3" type="ORF">LX64_00125</name>
</gene>
<dbReference type="PANTHER" id="PTHR34136:SF1">
    <property type="entry name" value="UDP-N-ACETYL-D-MANNOSAMINURONIC ACID TRANSFERASE"/>
    <property type="match status" value="1"/>
</dbReference>
<dbReference type="EMBL" id="QLLL01000001">
    <property type="protein sequence ID" value="RAJ10522.1"/>
    <property type="molecule type" value="Genomic_DNA"/>
</dbReference>
<dbReference type="AlphaFoldDB" id="A0A327R3I4"/>
<accession>A0A327R3I4</accession>
<dbReference type="Proteomes" id="UP000249547">
    <property type="component" value="Unassembled WGS sequence"/>
</dbReference>
<keyword evidence="2 3" id="KW-0808">Transferase</keyword>
<proteinExistence type="predicted"/>
<dbReference type="InterPro" id="IPR004629">
    <property type="entry name" value="WecG_TagA_CpsF"/>
</dbReference>
<comment type="caution">
    <text evidence="3">The sequence shown here is derived from an EMBL/GenBank/DDBJ whole genome shotgun (WGS) entry which is preliminary data.</text>
</comment>